<dbReference type="InterPro" id="IPR010982">
    <property type="entry name" value="Lambda_DNA-bd_dom_sf"/>
</dbReference>
<dbReference type="EMBL" id="ASQP01000529">
    <property type="protein sequence ID" value="OMI33557.1"/>
    <property type="molecule type" value="Genomic_DNA"/>
</dbReference>
<dbReference type="RefSeq" id="WP_065960420.1">
    <property type="nucleotide sequence ID" value="NZ_ASQP01000529.1"/>
</dbReference>
<keyword evidence="3" id="KW-1185">Reference proteome</keyword>
<organism evidence="2 3">
    <name type="scientific">Streptomyces sparsogenes DSM 40356</name>
    <dbReference type="NCBI Taxonomy" id="1331668"/>
    <lineage>
        <taxon>Bacteria</taxon>
        <taxon>Bacillati</taxon>
        <taxon>Actinomycetota</taxon>
        <taxon>Actinomycetes</taxon>
        <taxon>Kitasatosporales</taxon>
        <taxon>Streptomycetaceae</taxon>
        <taxon>Streptomyces</taxon>
    </lineage>
</organism>
<gene>
    <name evidence="2" type="ORF">SPAR_40782</name>
</gene>
<evidence type="ECO:0000313" key="3">
    <source>
        <dbReference type="Proteomes" id="UP000186168"/>
    </source>
</evidence>
<dbReference type="AlphaFoldDB" id="A0A1R1S5I8"/>
<dbReference type="SUPFAM" id="SSF47413">
    <property type="entry name" value="lambda repressor-like DNA-binding domains"/>
    <property type="match status" value="1"/>
</dbReference>
<evidence type="ECO:0000313" key="2">
    <source>
        <dbReference type="EMBL" id="OMI33557.1"/>
    </source>
</evidence>
<comment type="caution">
    <text evidence="2">The sequence shown here is derived from an EMBL/GenBank/DDBJ whole genome shotgun (WGS) entry which is preliminary data.</text>
</comment>
<dbReference type="SMART" id="SM00530">
    <property type="entry name" value="HTH_XRE"/>
    <property type="match status" value="1"/>
</dbReference>
<reference evidence="2 3" key="1">
    <citation type="submission" date="2013-05" db="EMBL/GenBank/DDBJ databases">
        <title>Genome sequence of Streptomyces sparsogenes DSM 40356.</title>
        <authorList>
            <person name="Coyne S."/>
            <person name="Seebeck F.P."/>
        </authorList>
    </citation>
    <scope>NUCLEOTIDE SEQUENCE [LARGE SCALE GENOMIC DNA]</scope>
    <source>
        <strain evidence="2 3">DSM 40356</strain>
    </source>
</reference>
<dbReference type="SUPFAM" id="SSF48452">
    <property type="entry name" value="TPR-like"/>
    <property type="match status" value="1"/>
</dbReference>
<dbReference type="Pfam" id="PF01381">
    <property type="entry name" value="HTH_3"/>
    <property type="match status" value="1"/>
</dbReference>
<accession>A0A1R1S5I8</accession>
<sequence length="410" mass="44616">MTDLSVGKRIARLRDIRELTQEQLAERADVSIDTIRRLEQGTQRGARITTYQKLAAALDIELARLLGQPTMTNSLAPQGGLVALRAAIQTPGDLPGLEQYGNDSDAPSAADLRPVLKKARGYYQRGEFTDLVTMLPGLVSDLRAATREAEGGPDHDTVWSLSAAAHILVAEVAAQLGQTDLAYTAVERAMHATARASDELRHALAVSTLSFVLLRQGRWSEAQQVAARKAAEIEPRFSDNIPQAFAMFGVLLLSGAVSASRAKRTDSDSSKDEAFTLLRRAKAAAELCGPVRVRGTSFGPASVGMQATTIQVSLGHPDQAIETASKVNVAELPWEISRARHRLDVAFARYQTQDDQGARQVLLDLDEKHPEWLTHQVLAASTVEGLLENERRRDRELRKLAGRLGVDPAL</sequence>
<dbReference type="GeneID" id="96742888"/>
<dbReference type="PROSITE" id="PS50943">
    <property type="entry name" value="HTH_CROC1"/>
    <property type="match status" value="1"/>
</dbReference>
<name>A0A1R1S5I8_9ACTN</name>
<dbReference type="InterPro" id="IPR001387">
    <property type="entry name" value="Cro/C1-type_HTH"/>
</dbReference>
<dbReference type="InterPro" id="IPR011990">
    <property type="entry name" value="TPR-like_helical_dom_sf"/>
</dbReference>
<feature type="domain" description="HTH cro/C1-type" evidence="1">
    <location>
        <begin position="10"/>
        <end position="65"/>
    </location>
</feature>
<dbReference type="Gene3D" id="1.25.40.10">
    <property type="entry name" value="Tetratricopeptide repeat domain"/>
    <property type="match status" value="1"/>
</dbReference>
<protein>
    <submittedName>
        <fullName evidence="2">Helix-turn-helix domain-containing protein</fullName>
    </submittedName>
</protein>
<evidence type="ECO:0000259" key="1">
    <source>
        <dbReference type="PROSITE" id="PS50943"/>
    </source>
</evidence>
<proteinExistence type="predicted"/>
<dbReference type="CDD" id="cd00093">
    <property type="entry name" value="HTH_XRE"/>
    <property type="match status" value="1"/>
</dbReference>
<dbReference type="STRING" id="67365.GCA_001704635_05282"/>
<dbReference type="Proteomes" id="UP000186168">
    <property type="component" value="Unassembled WGS sequence"/>
</dbReference>
<dbReference type="GO" id="GO:0003677">
    <property type="term" value="F:DNA binding"/>
    <property type="evidence" value="ECO:0007669"/>
    <property type="project" value="InterPro"/>
</dbReference>
<dbReference type="Gene3D" id="1.10.260.40">
    <property type="entry name" value="lambda repressor-like DNA-binding domains"/>
    <property type="match status" value="1"/>
</dbReference>